<proteinExistence type="predicted"/>
<reference evidence="1" key="1">
    <citation type="journal article" date="2015" name="PeerJ">
        <title>First genomic representation of candidate bacterial phylum KSB3 points to enhanced environmental sensing as a trigger of wastewater bulking.</title>
        <authorList>
            <person name="Sekiguchi Y."/>
            <person name="Ohashi A."/>
            <person name="Parks D.H."/>
            <person name="Yamauchi T."/>
            <person name="Tyson G.W."/>
            <person name="Hugenholtz P."/>
        </authorList>
    </citation>
    <scope>NUCLEOTIDE SEQUENCE [LARGE SCALE GENOMIC DNA]</scope>
</reference>
<dbReference type="EMBL" id="DF820482">
    <property type="protein sequence ID" value="GAK61724.1"/>
    <property type="molecule type" value="Genomic_DNA"/>
</dbReference>
<protein>
    <submittedName>
        <fullName evidence="1">Uncharacterized protein</fullName>
    </submittedName>
</protein>
<dbReference type="AlphaFoldDB" id="A0A081CAW9"/>
<name>A0A081CAW9_VECG1</name>
<evidence type="ECO:0000313" key="2">
    <source>
        <dbReference type="Proteomes" id="UP000030661"/>
    </source>
</evidence>
<gene>
    <name evidence="1" type="ORF">U27_02553</name>
</gene>
<dbReference type="HOGENOM" id="CLU_2178643_0_0_0"/>
<evidence type="ECO:0000313" key="1">
    <source>
        <dbReference type="EMBL" id="GAK61724.1"/>
    </source>
</evidence>
<keyword evidence="2" id="KW-1185">Reference proteome</keyword>
<dbReference type="Proteomes" id="UP000030661">
    <property type="component" value="Unassembled WGS sequence"/>
</dbReference>
<sequence length="109" mass="12243">MADAQRFGQECGAVVATASPMPRLSGRCPDAMTSSPSWELSSVPGTHHLQFNHYRPQEWIFQDVASKFLKILLDVDMNDNAIVIATIMRLRISRVFAHSNDVMAEFFSE</sequence>
<dbReference type="STRING" id="1499967.U27_02553"/>
<organism evidence="1">
    <name type="scientific">Vecturithrix granuli</name>
    <dbReference type="NCBI Taxonomy" id="1499967"/>
    <lineage>
        <taxon>Bacteria</taxon>
        <taxon>Candidatus Moduliflexota</taxon>
        <taxon>Candidatus Vecturitrichia</taxon>
        <taxon>Candidatus Vecturitrichales</taxon>
        <taxon>Candidatus Vecturitrichaceae</taxon>
        <taxon>Candidatus Vecturithrix</taxon>
    </lineage>
</organism>
<accession>A0A081CAW9</accession>